<dbReference type="InterPro" id="IPR002696">
    <property type="entry name" value="Membr_insert_effic_factor_YidD"/>
</dbReference>
<dbReference type="EMBL" id="MH908866">
    <property type="protein sequence ID" value="AYM52215.1"/>
    <property type="molecule type" value="Genomic_DNA"/>
</dbReference>
<evidence type="ECO:0008006" key="2">
    <source>
        <dbReference type="Google" id="ProtNLM"/>
    </source>
</evidence>
<dbReference type="Pfam" id="PF01809">
    <property type="entry name" value="YidD"/>
    <property type="match status" value="1"/>
</dbReference>
<accession>A0A3Q8I102</accession>
<protein>
    <recommendedName>
        <fullName evidence="2">Membrane protein insertion efficiency factor</fullName>
    </recommendedName>
</protein>
<dbReference type="PANTHER" id="PTHR33383">
    <property type="entry name" value="MEMBRANE PROTEIN INSERTION EFFICIENCY FACTOR-RELATED"/>
    <property type="match status" value="1"/>
</dbReference>
<dbReference type="SMART" id="SM01234">
    <property type="entry name" value="Haemolytic"/>
    <property type="match status" value="1"/>
</dbReference>
<dbReference type="PANTHER" id="PTHR33383:SF1">
    <property type="entry name" value="MEMBRANE PROTEIN INSERTION EFFICIENCY FACTOR-RELATED"/>
    <property type="match status" value="1"/>
</dbReference>
<name>A0A3Q8I102_9BACT</name>
<sequence length="113" mass="13181">MPARQDRAVCSRSAKLSLWLIRLYQRHAPKRLRSACRFEPSCSNFALEAILRWGFWRGWRLSLRHLAACRPPHGGPWRVPASDDELRFFRESGAPVRMLRAAELPECVESRHD</sequence>
<proteinExistence type="predicted"/>
<dbReference type="AlphaFoldDB" id="A0A3Q8I102"/>
<evidence type="ECO:0000313" key="1">
    <source>
        <dbReference type="EMBL" id="AYM52215.1"/>
    </source>
</evidence>
<dbReference type="NCBIfam" id="TIGR00278">
    <property type="entry name" value="membrane protein insertion efficiency factor YidD"/>
    <property type="match status" value="1"/>
</dbReference>
<organism evidence="1">
    <name type="scientific">Nannocystis pusilla</name>
    <dbReference type="NCBI Taxonomy" id="889268"/>
    <lineage>
        <taxon>Bacteria</taxon>
        <taxon>Pseudomonadati</taxon>
        <taxon>Myxococcota</taxon>
        <taxon>Polyangia</taxon>
        <taxon>Nannocystales</taxon>
        <taxon>Nannocystaceae</taxon>
        <taxon>Nannocystis</taxon>
    </lineage>
</organism>
<reference evidence="1" key="1">
    <citation type="journal article" date="2018" name="J. Ind. Microbiol. Biotechnol.">
        <title>Genome mining reveals uncommon alkylpyrones as type III PKS products from myxobacteria.</title>
        <authorList>
            <person name="Hug J.J."/>
            <person name="Panter F."/>
            <person name="Krug D."/>
            <person name="Muller R."/>
        </authorList>
    </citation>
    <scope>NUCLEOTIDE SEQUENCE</scope>
    <source>
        <strain evidence="1">MNa6508</strain>
    </source>
</reference>